<keyword evidence="2" id="KW-1185">Reference proteome</keyword>
<evidence type="ECO:0000313" key="2">
    <source>
        <dbReference type="Proteomes" id="UP000594042"/>
    </source>
</evidence>
<dbReference type="KEGG" id="copr:Cop2CBH44_07950"/>
<dbReference type="Proteomes" id="UP000594042">
    <property type="component" value="Chromosome"/>
</dbReference>
<protein>
    <submittedName>
        <fullName evidence="1">Uncharacterized protein</fullName>
    </submittedName>
</protein>
<dbReference type="Gene3D" id="3.10.420.10">
    <property type="entry name" value="SecB-like"/>
    <property type="match status" value="1"/>
</dbReference>
<evidence type="ECO:0000313" key="1">
    <source>
        <dbReference type="EMBL" id="BCI62442.1"/>
    </source>
</evidence>
<sequence>MNRVAMQIRLSHIEEIKFVDNTQNYKCDLKKDNVHVGFSVQLSPDIEQNCTDILLGVHYDIKKEDRKTSILEYKINVTFEIEDMIEYILIEKNRISVKPELLTIMLSVSIGSLRGMLVMRTKNSDFENYPLPLVNVTELVSKIRHPSWYENTIHPFFKFRYQ</sequence>
<dbReference type="EMBL" id="AP023322">
    <property type="protein sequence ID" value="BCI62442.1"/>
    <property type="molecule type" value="Genomic_DNA"/>
</dbReference>
<dbReference type="InterPro" id="IPR035958">
    <property type="entry name" value="SecB-like_sf"/>
</dbReference>
<organism evidence="1 2">
    <name type="scientific">Coprobacter secundus subsp. similis</name>
    <dbReference type="NCBI Taxonomy" id="2751153"/>
    <lineage>
        <taxon>Bacteria</taxon>
        <taxon>Pseudomonadati</taxon>
        <taxon>Bacteroidota</taxon>
        <taxon>Bacteroidia</taxon>
        <taxon>Bacteroidales</taxon>
        <taxon>Barnesiellaceae</taxon>
        <taxon>Coprobacter</taxon>
    </lineage>
</organism>
<gene>
    <name evidence="1" type="ORF">Cop2CBH44_07950</name>
</gene>
<dbReference type="RefSeq" id="WP_200755581.1">
    <property type="nucleotide sequence ID" value="NZ_AP023322.1"/>
</dbReference>
<reference evidence="2" key="1">
    <citation type="submission" date="2020-07" db="EMBL/GenBank/DDBJ databases">
        <title>Complete genome sequencing of Coprobacter sp. strain 2CBH44.</title>
        <authorList>
            <person name="Sakamoto M."/>
            <person name="Murakami T."/>
            <person name="Mori H."/>
        </authorList>
    </citation>
    <scope>NUCLEOTIDE SEQUENCE [LARGE SCALE GENOMIC DNA]</scope>
    <source>
        <strain evidence="2">2CBH44</strain>
    </source>
</reference>
<dbReference type="AlphaFoldDB" id="A0A7G1HUK3"/>
<proteinExistence type="predicted"/>
<name>A0A7G1HUK3_9BACT</name>
<accession>A0A7G1HUK3</accession>